<feature type="chain" id="PRO_5015594578" evidence="3">
    <location>
        <begin position="20"/>
        <end position="206"/>
    </location>
</feature>
<reference evidence="4 5" key="1">
    <citation type="journal article" date="2018" name="MBio">
        <title>Comparative Genomics Reveals the Core Gene Toolbox for the Fungus-Insect Symbiosis.</title>
        <authorList>
            <person name="Wang Y."/>
            <person name="Stata M."/>
            <person name="Wang W."/>
            <person name="Stajich J.E."/>
            <person name="White M.M."/>
            <person name="Moncalvo J.M."/>
        </authorList>
    </citation>
    <scope>NUCLEOTIDE SEQUENCE [LARGE SCALE GENOMIC DNA]</scope>
    <source>
        <strain evidence="4 5">SWE-8-4</strain>
    </source>
</reference>
<keyword evidence="2" id="KW-1133">Transmembrane helix</keyword>
<evidence type="ECO:0000313" key="5">
    <source>
        <dbReference type="Proteomes" id="UP000245383"/>
    </source>
</evidence>
<keyword evidence="2" id="KW-0472">Membrane</keyword>
<keyword evidence="5" id="KW-1185">Reference proteome</keyword>
<name>A0A2T9Z0S3_9FUNG</name>
<gene>
    <name evidence="4" type="ORF">BB561_000046</name>
</gene>
<feature type="transmembrane region" description="Helical" evidence="2">
    <location>
        <begin position="181"/>
        <end position="204"/>
    </location>
</feature>
<evidence type="ECO:0000313" key="4">
    <source>
        <dbReference type="EMBL" id="PVU98205.1"/>
    </source>
</evidence>
<accession>A0A2T9Z0S3</accession>
<evidence type="ECO:0000256" key="1">
    <source>
        <dbReference type="SAM" id="MobiDB-lite"/>
    </source>
</evidence>
<feature type="signal peptide" evidence="3">
    <location>
        <begin position="1"/>
        <end position="19"/>
    </location>
</feature>
<dbReference type="Proteomes" id="UP000245383">
    <property type="component" value="Unassembled WGS sequence"/>
</dbReference>
<dbReference type="AlphaFoldDB" id="A0A2T9Z0S3"/>
<sequence>MLKLFYLLVALAIVQYSHATNTSIKQNSQRSKGIFIADRGSTEKGAHSTKKAMGLLKEKLSKKLTVKPSSSNFIMPIVKKDESQNQVNDKEFMEKHNKEMQDKQKETNKKTQEDQEKTNKELKQKQNNNSDKDESQNKVNDKEYMDKNNKEMQDKQNETNKKTQEDQEKINNELKQKKNSGIINVSSILLSNIAVCFVAIIVHIGF</sequence>
<evidence type="ECO:0000256" key="2">
    <source>
        <dbReference type="SAM" id="Phobius"/>
    </source>
</evidence>
<proteinExistence type="predicted"/>
<feature type="region of interest" description="Disordered" evidence="1">
    <location>
        <begin position="96"/>
        <end position="167"/>
    </location>
</feature>
<protein>
    <submittedName>
        <fullName evidence="4">Uncharacterized protein</fullName>
    </submittedName>
</protein>
<keyword evidence="2" id="KW-0812">Transmembrane</keyword>
<dbReference type="EMBL" id="MBFR01000002">
    <property type="protein sequence ID" value="PVU98205.1"/>
    <property type="molecule type" value="Genomic_DNA"/>
</dbReference>
<keyword evidence="3" id="KW-0732">Signal</keyword>
<evidence type="ECO:0000256" key="3">
    <source>
        <dbReference type="SAM" id="SignalP"/>
    </source>
</evidence>
<comment type="caution">
    <text evidence="4">The sequence shown here is derived from an EMBL/GenBank/DDBJ whole genome shotgun (WGS) entry which is preliminary data.</text>
</comment>
<organism evidence="4 5">
    <name type="scientific">Smittium simulii</name>
    <dbReference type="NCBI Taxonomy" id="133385"/>
    <lineage>
        <taxon>Eukaryota</taxon>
        <taxon>Fungi</taxon>
        <taxon>Fungi incertae sedis</taxon>
        <taxon>Zoopagomycota</taxon>
        <taxon>Kickxellomycotina</taxon>
        <taxon>Harpellomycetes</taxon>
        <taxon>Harpellales</taxon>
        <taxon>Legeriomycetaceae</taxon>
        <taxon>Smittium</taxon>
    </lineage>
</organism>